<dbReference type="Gene3D" id="3.40.50.1820">
    <property type="entry name" value="alpha/beta hydrolase"/>
    <property type="match status" value="1"/>
</dbReference>
<feature type="domain" description="AB hydrolase-1" evidence="2">
    <location>
        <begin position="97"/>
        <end position="213"/>
    </location>
</feature>
<keyword evidence="3" id="KW-0378">Hydrolase</keyword>
<evidence type="ECO:0000256" key="1">
    <source>
        <dbReference type="SAM" id="SignalP"/>
    </source>
</evidence>
<dbReference type="AlphaFoldDB" id="A0AAU0Q017"/>
<dbReference type="RefSeq" id="WP_204087114.1">
    <property type="nucleotide sequence ID" value="NZ_CP137757.1"/>
</dbReference>
<keyword evidence="1" id="KW-0732">Signal</keyword>
<feature type="signal peptide" evidence="1">
    <location>
        <begin position="1"/>
        <end position="24"/>
    </location>
</feature>
<name>A0AAU0Q017_9CORY</name>
<dbReference type="SUPFAM" id="SSF53474">
    <property type="entry name" value="alpha/beta-Hydrolases"/>
    <property type="match status" value="1"/>
</dbReference>
<gene>
    <name evidence="3" type="ORF">Q0N40_06210</name>
</gene>
<dbReference type="InterPro" id="IPR000073">
    <property type="entry name" value="AB_hydrolase_1"/>
</dbReference>
<accession>A0AAU0Q017</accession>
<evidence type="ECO:0000313" key="3">
    <source>
        <dbReference type="EMBL" id="WPF24162.1"/>
    </source>
</evidence>
<dbReference type="GO" id="GO:0016787">
    <property type="term" value="F:hydrolase activity"/>
    <property type="evidence" value="ECO:0007669"/>
    <property type="project" value="UniProtKB-KW"/>
</dbReference>
<dbReference type="InterPro" id="IPR029058">
    <property type="entry name" value="AB_hydrolase_fold"/>
</dbReference>
<dbReference type="EMBL" id="CP137757">
    <property type="protein sequence ID" value="WPF24162.1"/>
    <property type="molecule type" value="Genomic_DNA"/>
</dbReference>
<reference evidence="3 4" key="1">
    <citation type="submission" date="2023-10" db="EMBL/GenBank/DDBJ databases">
        <title>complete genome sequence of Corynebacterium pseudokroppenstedtii P15-C1.</title>
        <authorList>
            <person name="Bruggemann H."/>
            <person name="Poehlein A."/>
        </authorList>
    </citation>
    <scope>NUCLEOTIDE SEQUENCE [LARGE SCALE GENOMIC DNA]</scope>
    <source>
        <strain evidence="3 4">P15_C1</strain>
    </source>
</reference>
<protein>
    <submittedName>
        <fullName evidence="3">Alpha/beta fold hydrolase</fullName>
    </submittedName>
</protein>
<dbReference type="KEGG" id="cpsk:Q0N40_06210"/>
<feature type="chain" id="PRO_5044006640" evidence="1">
    <location>
        <begin position="25"/>
        <end position="354"/>
    </location>
</feature>
<sequence length="354" mass="36518">MLSSLHSSTKKVAACVLASATAIAGMTGAVGTEPQASAKPITTQVDLPAAKDVPWAETVGHGPKEDSFVQATLLGMANPALAPQGANVECTPRPGENPIVLLHGLNSNFYSTYARMAPELAAAGFCVYGFNYGDPRPMTAETATAPGLIPGLNGLNPMADSVDEVTAKIDAIRENLGGSDVDIIGYSEGGSMAAAYTKRKEGKGVGKVITLGGVLKGTTLVGVNHLYQELDAAQLPISTVVGRLGGPASNDLLTGSDFMTHEMSDIEVPGVKYVSISSHADLVVTPTSHAQFTTAAESGKDVDVSNIVTQDGCNKDYGDHLSYTTNPRVIAYAKNALGRDVAVPCVPAVLFATS</sequence>
<proteinExistence type="predicted"/>
<dbReference type="Proteomes" id="UP001174314">
    <property type="component" value="Chromosome"/>
</dbReference>
<organism evidence="3 4">
    <name type="scientific">Corynebacterium pseudokroppenstedtii</name>
    <dbReference type="NCBI Taxonomy" id="2804917"/>
    <lineage>
        <taxon>Bacteria</taxon>
        <taxon>Bacillati</taxon>
        <taxon>Actinomycetota</taxon>
        <taxon>Actinomycetes</taxon>
        <taxon>Mycobacteriales</taxon>
        <taxon>Corynebacteriaceae</taxon>
        <taxon>Corynebacterium</taxon>
    </lineage>
</organism>
<keyword evidence="4" id="KW-1185">Reference proteome</keyword>
<evidence type="ECO:0000313" key="4">
    <source>
        <dbReference type="Proteomes" id="UP001174314"/>
    </source>
</evidence>
<evidence type="ECO:0000259" key="2">
    <source>
        <dbReference type="Pfam" id="PF00561"/>
    </source>
</evidence>
<dbReference type="Pfam" id="PF00561">
    <property type="entry name" value="Abhydrolase_1"/>
    <property type="match status" value="1"/>
</dbReference>